<evidence type="ECO:0000256" key="5">
    <source>
        <dbReference type="ARBA" id="ARBA00022989"/>
    </source>
</evidence>
<dbReference type="Proteomes" id="UP000196573">
    <property type="component" value="Unassembled WGS sequence"/>
</dbReference>
<dbReference type="PANTHER" id="PTHR30213">
    <property type="entry name" value="INNER MEMBRANE PROTEIN YHJD"/>
    <property type="match status" value="1"/>
</dbReference>
<feature type="transmembrane region" description="Helical" evidence="7">
    <location>
        <begin position="103"/>
        <end position="122"/>
    </location>
</feature>
<evidence type="ECO:0000256" key="1">
    <source>
        <dbReference type="ARBA" id="ARBA00004651"/>
    </source>
</evidence>
<evidence type="ECO:0000256" key="7">
    <source>
        <dbReference type="HAMAP-Rule" id="MF_00672"/>
    </source>
</evidence>
<comment type="similarity">
    <text evidence="7">Belongs to the UPF0761 family.</text>
</comment>
<dbReference type="NCBIfam" id="TIGR00765">
    <property type="entry name" value="yihY_not_rbn"/>
    <property type="match status" value="1"/>
</dbReference>
<keyword evidence="9" id="KW-1185">Reference proteome</keyword>
<dbReference type="HAMAP" id="MF_00672">
    <property type="entry name" value="UPF0761"/>
    <property type="match status" value="1"/>
</dbReference>
<keyword evidence="3" id="KW-0997">Cell inner membrane</keyword>
<evidence type="ECO:0000313" key="8">
    <source>
        <dbReference type="EMBL" id="SMA50115.1"/>
    </source>
</evidence>
<name>A0A1X7APD4_9GAMM</name>
<keyword evidence="2 7" id="KW-1003">Cell membrane</keyword>
<feature type="transmembrane region" description="Helical" evidence="7">
    <location>
        <begin position="143"/>
        <end position="165"/>
    </location>
</feature>
<gene>
    <name evidence="8" type="ORF">EHSB41UT_03906</name>
</gene>
<keyword evidence="5 7" id="KW-1133">Transmembrane helix</keyword>
<reference evidence="8 9" key="1">
    <citation type="submission" date="2017-03" db="EMBL/GenBank/DDBJ databases">
        <authorList>
            <person name="Afonso C.L."/>
            <person name="Miller P.J."/>
            <person name="Scott M.A."/>
            <person name="Spackman E."/>
            <person name="Goraichik I."/>
            <person name="Dimitrov K.M."/>
            <person name="Suarez D.L."/>
            <person name="Swayne D.E."/>
        </authorList>
    </citation>
    <scope>NUCLEOTIDE SEQUENCE [LARGE SCALE GENOMIC DNA]</scope>
    <source>
        <strain evidence="8">SB41UT1</strain>
    </source>
</reference>
<dbReference type="AlphaFoldDB" id="A0A1X7APD4"/>
<feature type="transmembrane region" description="Helical" evidence="7">
    <location>
        <begin position="245"/>
        <end position="269"/>
    </location>
</feature>
<feature type="transmembrane region" description="Helical" evidence="7">
    <location>
        <begin position="41"/>
        <end position="60"/>
    </location>
</feature>
<keyword evidence="6 7" id="KW-0472">Membrane</keyword>
<feature type="transmembrane region" description="Helical" evidence="7">
    <location>
        <begin position="217"/>
        <end position="239"/>
    </location>
</feature>
<evidence type="ECO:0000256" key="4">
    <source>
        <dbReference type="ARBA" id="ARBA00022692"/>
    </source>
</evidence>
<dbReference type="InterPro" id="IPR023679">
    <property type="entry name" value="UPF0761_bac"/>
</dbReference>
<dbReference type="EMBL" id="FWPT01000010">
    <property type="protein sequence ID" value="SMA50115.1"/>
    <property type="molecule type" value="Genomic_DNA"/>
</dbReference>
<dbReference type="InterPro" id="IPR017039">
    <property type="entry name" value="Virul_fac_BrkB"/>
</dbReference>
<protein>
    <recommendedName>
        <fullName evidence="7">UPF0761 membrane protein EHSB41UT_03906</fullName>
    </recommendedName>
</protein>
<dbReference type="Pfam" id="PF03631">
    <property type="entry name" value="Virul_fac_BrkB"/>
    <property type="match status" value="1"/>
</dbReference>
<accession>A0A1X7APD4</accession>
<sequence>MDRGSIQERSLPGVLGTIRRLAGMTFRNFFEDNCPDHAASLTYTTLFAIVPLLTVTYSILASFPTFHGTGVEIQQFIFSHFVPSAGETVSEWLTSFSSQARNLTLIGMGFLVATALMMLRTIDSSINTIFHSVGARRPMTSFLLYWMILTLGPLLLGLGFAATSYLTTIKFLDHATTTLGLKGLVLQLFPILMSFSAFTLLYLAVPNRRVNLRHAMAGGVFVALMFELTKQGFALFLTLSPTYEFIYGAFAAVPVFLLWIFLSWLIVLLGAELVHALGEPSGEDRQPFSPMLAMLTILAVFHERFTQGKTTMLENVQQDGWPVSQRDWEAVARWLISEELLVRNSHGALMPARAFSAVDLASLVSRCPWPIPESRELEALSFDDRPDWFRNIVGILQGLNEERGRVLSGSLEHRLSDGVLLDTERRS</sequence>
<dbReference type="GO" id="GO:0005886">
    <property type="term" value="C:plasma membrane"/>
    <property type="evidence" value="ECO:0007669"/>
    <property type="project" value="UniProtKB-SubCell"/>
</dbReference>
<comment type="subcellular location">
    <subcellularLocation>
        <location evidence="1 7">Cell membrane</location>
        <topology evidence="1 7">Multi-pass membrane protein</topology>
    </subcellularLocation>
</comment>
<dbReference type="PANTHER" id="PTHR30213:SF0">
    <property type="entry name" value="UPF0761 MEMBRANE PROTEIN YIHY"/>
    <property type="match status" value="1"/>
</dbReference>
<evidence type="ECO:0000256" key="3">
    <source>
        <dbReference type="ARBA" id="ARBA00022519"/>
    </source>
</evidence>
<evidence type="ECO:0000313" key="9">
    <source>
        <dbReference type="Proteomes" id="UP000196573"/>
    </source>
</evidence>
<keyword evidence="4 7" id="KW-0812">Transmembrane</keyword>
<evidence type="ECO:0000256" key="2">
    <source>
        <dbReference type="ARBA" id="ARBA00022475"/>
    </source>
</evidence>
<evidence type="ECO:0000256" key="6">
    <source>
        <dbReference type="ARBA" id="ARBA00023136"/>
    </source>
</evidence>
<proteinExistence type="inferred from homology"/>
<feature type="transmembrane region" description="Helical" evidence="7">
    <location>
        <begin position="185"/>
        <end position="205"/>
    </location>
</feature>
<organism evidence="8 9">
    <name type="scientific">Parendozoicomonas haliclonae</name>
    <dbReference type="NCBI Taxonomy" id="1960125"/>
    <lineage>
        <taxon>Bacteria</taxon>
        <taxon>Pseudomonadati</taxon>
        <taxon>Pseudomonadota</taxon>
        <taxon>Gammaproteobacteria</taxon>
        <taxon>Oceanospirillales</taxon>
        <taxon>Endozoicomonadaceae</taxon>
        <taxon>Parendozoicomonas</taxon>
    </lineage>
</organism>